<dbReference type="AlphaFoldDB" id="A0A0C2H056"/>
<accession>A0A0C2H056</accession>
<evidence type="ECO:0000256" key="1">
    <source>
        <dbReference type="SAM" id="MobiDB-lite"/>
    </source>
</evidence>
<dbReference type="OrthoDB" id="5861275at2759"/>
<evidence type="ECO:0000313" key="2">
    <source>
        <dbReference type="EMBL" id="KIH67165.1"/>
    </source>
</evidence>
<name>A0A0C2H056_9BILA</name>
<proteinExistence type="predicted"/>
<organism evidence="2 3">
    <name type="scientific">Ancylostoma duodenale</name>
    <dbReference type="NCBI Taxonomy" id="51022"/>
    <lineage>
        <taxon>Eukaryota</taxon>
        <taxon>Metazoa</taxon>
        <taxon>Ecdysozoa</taxon>
        <taxon>Nematoda</taxon>
        <taxon>Chromadorea</taxon>
        <taxon>Rhabditida</taxon>
        <taxon>Rhabditina</taxon>
        <taxon>Rhabditomorpha</taxon>
        <taxon>Strongyloidea</taxon>
        <taxon>Ancylostomatidae</taxon>
        <taxon>Ancylostomatinae</taxon>
        <taxon>Ancylostoma</taxon>
    </lineage>
</organism>
<evidence type="ECO:0000313" key="3">
    <source>
        <dbReference type="Proteomes" id="UP000054047"/>
    </source>
</evidence>
<keyword evidence="3" id="KW-1185">Reference proteome</keyword>
<feature type="region of interest" description="Disordered" evidence="1">
    <location>
        <begin position="90"/>
        <end position="123"/>
    </location>
</feature>
<feature type="compositionally biased region" description="Basic and acidic residues" evidence="1">
    <location>
        <begin position="90"/>
        <end position="114"/>
    </location>
</feature>
<protein>
    <submittedName>
        <fullName evidence="2">Uncharacterized protein</fullName>
    </submittedName>
</protein>
<reference evidence="2 3" key="1">
    <citation type="submission" date="2013-12" db="EMBL/GenBank/DDBJ databases">
        <title>Draft genome of the parsitic nematode Ancylostoma duodenale.</title>
        <authorList>
            <person name="Mitreva M."/>
        </authorList>
    </citation>
    <scope>NUCLEOTIDE SEQUENCE [LARGE SCALE GENOMIC DNA]</scope>
    <source>
        <strain evidence="2 3">Zhejiang</strain>
    </source>
</reference>
<feature type="region of interest" description="Disordered" evidence="1">
    <location>
        <begin position="41"/>
        <end position="61"/>
    </location>
</feature>
<dbReference type="EMBL" id="KN726809">
    <property type="protein sequence ID" value="KIH67165.1"/>
    <property type="molecule type" value="Genomic_DNA"/>
</dbReference>
<dbReference type="Proteomes" id="UP000054047">
    <property type="component" value="Unassembled WGS sequence"/>
</dbReference>
<gene>
    <name evidence="2" type="ORF">ANCDUO_02502</name>
</gene>
<sequence length="123" mass="14441">MSEMWKPRLEMSLTVLLLRKADIMVETILQFEAEYNEKRGIPVDPKMLPKERREKFSEEEKPSLLETERLKFLSDANEEWRLLEQKLLSDKSHEASEKDHESKVQATADEDKPVLKAQKRGVS</sequence>